<proteinExistence type="predicted"/>
<name>A0A0C5VL69_9GAMM</name>
<dbReference type="PROSITE" id="PS50977">
    <property type="entry name" value="HTH_TETR_2"/>
    <property type="match status" value="1"/>
</dbReference>
<dbReference type="Proteomes" id="UP000032266">
    <property type="component" value="Chromosome"/>
</dbReference>
<reference evidence="4 5" key="1">
    <citation type="submission" date="2014-01" db="EMBL/GenBank/DDBJ databases">
        <title>Full genme sequencing of cellulolytic bacterium Gynuella sunshinyii YC6258T gen. nov., sp. nov.</title>
        <authorList>
            <person name="Khan H."/>
            <person name="Chung E.J."/>
            <person name="Chung Y.R."/>
        </authorList>
    </citation>
    <scope>NUCLEOTIDE SEQUENCE [LARGE SCALE GENOMIC DNA]</scope>
    <source>
        <strain evidence="4 5">YC6258</strain>
    </source>
</reference>
<evidence type="ECO:0000256" key="2">
    <source>
        <dbReference type="PROSITE-ProRule" id="PRU00335"/>
    </source>
</evidence>
<gene>
    <name evidence="4" type="ORF">YC6258_02064</name>
</gene>
<evidence type="ECO:0000313" key="4">
    <source>
        <dbReference type="EMBL" id="AJQ94108.1"/>
    </source>
</evidence>
<dbReference type="PANTHER" id="PTHR43479:SF11">
    <property type="entry name" value="ACREF_ENVCD OPERON REPRESSOR-RELATED"/>
    <property type="match status" value="1"/>
</dbReference>
<dbReference type="InterPro" id="IPR001647">
    <property type="entry name" value="HTH_TetR"/>
</dbReference>
<dbReference type="Pfam" id="PF00440">
    <property type="entry name" value="TetR_N"/>
    <property type="match status" value="1"/>
</dbReference>
<dbReference type="GO" id="GO:0003677">
    <property type="term" value="F:DNA binding"/>
    <property type="evidence" value="ECO:0007669"/>
    <property type="project" value="UniProtKB-UniRule"/>
</dbReference>
<dbReference type="PANTHER" id="PTHR43479">
    <property type="entry name" value="ACREF/ENVCD OPERON REPRESSOR-RELATED"/>
    <property type="match status" value="1"/>
</dbReference>
<dbReference type="KEGG" id="gsn:YC6258_02064"/>
<dbReference type="AlphaFoldDB" id="A0A0C5VL69"/>
<evidence type="ECO:0000256" key="1">
    <source>
        <dbReference type="ARBA" id="ARBA00023125"/>
    </source>
</evidence>
<dbReference type="STRING" id="1445510.YC6258_02064"/>
<dbReference type="Gene3D" id="1.10.357.10">
    <property type="entry name" value="Tetracycline Repressor, domain 2"/>
    <property type="match status" value="1"/>
</dbReference>
<feature type="domain" description="HTH tetR-type" evidence="3">
    <location>
        <begin position="29"/>
        <end position="89"/>
    </location>
</feature>
<dbReference type="PATRIC" id="fig|1445510.3.peg.2020"/>
<evidence type="ECO:0000313" key="5">
    <source>
        <dbReference type="Proteomes" id="UP000032266"/>
    </source>
</evidence>
<dbReference type="InterPro" id="IPR050624">
    <property type="entry name" value="HTH-type_Tx_Regulator"/>
</dbReference>
<evidence type="ECO:0000259" key="3">
    <source>
        <dbReference type="PROSITE" id="PS50977"/>
    </source>
</evidence>
<dbReference type="HOGENOM" id="CLU_069356_12_2_6"/>
<sequence length="211" mass="24216">MTMVNLFFDHSQFLCHIAAMRKSTQKRAIETRDKLINIAVEMIRTNGYEALRVEELVMQAGVAKGTFFAHFKDKDSLMDLLIGDEINRHLDQLEHVPAPKDVSDMTDQLLPLLHFMSSERYVFDVILRRSGAAAIEEIGPIATTFGRFEEIVGQWLNNGHFRSDVPLYILVEGIEALLMQALALNFCALHNNLPIKERFYPYLKAWLMPHL</sequence>
<keyword evidence="1 2" id="KW-0238">DNA-binding</keyword>
<feature type="DNA-binding region" description="H-T-H motif" evidence="2">
    <location>
        <begin position="52"/>
        <end position="71"/>
    </location>
</feature>
<dbReference type="EMBL" id="CP007142">
    <property type="protein sequence ID" value="AJQ94108.1"/>
    <property type="molecule type" value="Genomic_DNA"/>
</dbReference>
<dbReference type="SUPFAM" id="SSF46689">
    <property type="entry name" value="Homeodomain-like"/>
    <property type="match status" value="1"/>
</dbReference>
<keyword evidence="5" id="KW-1185">Reference proteome</keyword>
<dbReference type="InterPro" id="IPR009057">
    <property type="entry name" value="Homeodomain-like_sf"/>
</dbReference>
<protein>
    <submittedName>
        <fullName evidence="4">Transcriptional regulator</fullName>
    </submittedName>
</protein>
<organism evidence="4 5">
    <name type="scientific">Gynuella sunshinyii YC6258</name>
    <dbReference type="NCBI Taxonomy" id="1445510"/>
    <lineage>
        <taxon>Bacteria</taxon>
        <taxon>Pseudomonadati</taxon>
        <taxon>Pseudomonadota</taxon>
        <taxon>Gammaproteobacteria</taxon>
        <taxon>Oceanospirillales</taxon>
        <taxon>Saccharospirillaceae</taxon>
        <taxon>Gynuella</taxon>
    </lineage>
</organism>
<dbReference type="PRINTS" id="PR00455">
    <property type="entry name" value="HTHTETR"/>
</dbReference>
<accession>A0A0C5VL69</accession>